<name>A0A1G6GEX5_9ACTN</name>
<dbReference type="PANTHER" id="PTHR12110">
    <property type="entry name" value="HYDROXYPYRUVATE ISOMERASE"/>
    <property type="match status" value="1"/>
</dbReference>
<organism evidence="2 3">
    <name type="scientific">Raineyella antarctica</name>
    <dbReference type="NCBI Taxonomy" id="1577474"/>
    <lineage>
        <taxon>Bacteria</taxon>
        <taxon>Bacillati</taxon>
        <taxon>Actinomycetota</taxon>
        <taxon>Actinomycetes</taxon>
        <taxon>Propionibacteriales</taxon>
        <taxon>Propionibacteriaceae</taxon>
        <taxon>Raineyella</taxon>
    </lineage>
</organism>
<sequence>MSSFEERIAAAPISWGVWEANGATGWTVDPDTYLSDVRELGLGATELGPEGWLPADPLSRKAKIDAYGLKALGAFVPVLLHQADHDPLPEVETILDAYVVTGASTIIFAALSGGQGYNDRPVLSAAEWDFFFANLDRLVRAARSRGINPTLHHHMGTMVQTAEEIDRLLERSDIGLCLDTGHATIAGIDPVQLAKKHASRVNFVHLKDVDNAVARRVQDGELLYMDALDHGIFRPLGQGEAGIDRLIHTLEGAGYDGWYVMEQDTVLTDASDLAGALADVRAGLEFLKTLDLVERTHV</sequence>
<dbReference type="EMBL" id="FMYF01000002">
    <property type="protein sequence ID" value="SDB80562.1"/>
    <property type="molecule type" value="Genomic_DNA"/>
</dbReference>
<dbReference type="STRING" id="1577474.GA0111570_102353"/>
<dbReference type="InterPro" id="IPR036237">
    <property type="entry name" value="Xyl_isomerase-like_sf"/>
</dbReference>
<proteinExistence type="predicted"/>
<dbReference type="AlphaFoldDB" id="A0A1G6GEX5"/>
<dbReference type="PANTHER" id="PTHR12110:SF41">
    <property type="entry name" value="INOSOSE DEHYDRATASE"/>
    <property type="match status" value="1"/>
</dbReference>
<reference evidence="2 3" key="1">
    <citation type="submission" date="2016-06" db="EMBL/GenBank/DDBJ databases">
        <authorList>
            <person name="Olsen C.W."/>
            <person name="Carey S."/>
            <person name="Hinshaw L."/>
            <person name="Karasin A.I."/>
        </authorList>
    </citation>
    <scope>NUCLEOTIDE SEQUENCE [LARGE SCALE GENOMIC DNA]</scope>
    <source>
        <strain evidence="2 3">LZ-22</strain>
    </source>
</reference>
<evidence type="ECO:0000313" key="2">
    <source>
        <dbReference type="EMBL" id="SDB80562.1"/>
    </source>
</evidence>
<keyword evidence="3" id="KW-1185">Reference proteome</keyword>
<dbReference type="InterPro" id="IPR050312">
    <property type="entry name" value="IolE/XylAMocC-like"/>
</dbReference>
<evidence type="ECO:0000259" key="1">
    <source>
        <dbReference type="Pfam" id="PF01261"/>
    </source>
</evidence>
<feature type="domain" description="Xylose isomerase-like TIM barrel" evidence="1">
    <location>
        <begin position="36"/>
        <end position="289"/>
    </location>
</feature>
<evidence type="ECO:0000313" key="3">
    <source>
        <dbReference type="Proteomes" id="UP000199086"/>
    </source>
</evidence>
<protein>
    <submittedName>
        <fullName evidence="2">2-keto-myo-inositol dehydratase</fullName>
    </submittedName>
</protein>
<gene>
    <name evidence="2" type="ORF">GA0111570_102353</name>
</gene>
<dbReference type="OrthoDB" id="104997at2"/>
<dbReference type="Pfam" id="PF01261">
    <property type="entry name" value="AP_endonuc_2"/>
    <property type="match status" value="1"/>
</dbReference>
<dbReference type="Gene3D" id="3.20.20.150">
    <property type="entry name" value="Divalent-metal-dependent TIM barrel enzymes"/>
    <property type="match status" value="1"/>
</dbReference>
<dbReference type="Proteomes" id="UP000199086">
    <property type="component" value="Unassembled WGS sequence"/>
</dbReference>
<dbReference type="InterPro" id="IPR013022">
    <property type="entry name" value="Xyl_isomerase-like_TIM-brl"/>
</dbReference>
<dbReference type="RefSeq" id="WP_092606728.1">
    <property type="nucleotide sequence ID" value="NZ_FMYF01000002.1"/>
</dbReference>
<accession>A0A1G6GEX5</accession>
<dbReference type="SUPFAM" id="SSF51658">
    <property type="entry name" value="Xylose isomerase-like"/>
    <property type="match status" value="1"/>
</dbReference>